<feature type="region of interest" description="Disordered" evidence="1">
    <location>
        <begin position="200"/>
        <end position="222"/>
    </location>
</feature>
<dbReference type="eggNOG" id="ENOG502SD1F">
    <property type="taxonomic scope" value="Eukaryota"/>
</dbReference>
<protein>
    <submittedName>
        <fullName evidence="2">(Perigord truffle) hypothetical protein</fullName>
    </submittedName>
</protein>
<sequence>MAAIQADSLSPIVDLADHPPQYINPDAPVLSSLMLYIVRVPGSQDLFLTTLHPLQSTVTAEDVNACLYYIHVEPVVNTSSISPSTLSPPLPRPPSHRRWSSQSITRSRHPSRSPARPIPTMTIVRRDPATGAQWNVARISSPSNAEEDMQRILVDIMTAGYQQFVEPTVDPDELVSIGFRREMWMEGAGFWSRVKNIGHKRGRSTSTSSDPREKESAAATPVGEKMKKRGYVFDALWSPGKGEERGRCGFKDEAGGKFLKCKYYPPTRSSKSSLLSVLEFKPPSTTVLSAAPGREAPEVITSSKSKLGMLVCHSDGLYMMDLLVAANMAVFWKRWESWALERSALGGR</sequence>
<dbReference type="InParanoid" id="D5GGM3"/>
<organism evidence="2 3">
    <name type="scientific">Tuber melanosporum (strain Mel28)</name>
    <name type="common">Perigord black truffle</name>
    <dbReference type="NCBI Taxonomy" id="656061"/>
    <lineage>
        <taxon>Eukaryota</taxon>
        <taxon>Fungi</taxon>
        <taxon>Dikarya</taxon>
        <taxon>Ascomycota</taxon>
        <taxon>Pezizomycotina</taxon>
        <taxon>Pezizomycetes</taxon>
        <taxon>Pezizales</taxon>
        <taxon>Tuberaceae</taxon>
        <taxon>Tuber</taxon>
    </lineage>
</organism>
<dbReference type="STRING" id="656061.D5GGM3"/>
<name>D5GGM3_TUBMM</name>
<dbReference type="GeneID" id="9185567"/>
<accession>D5GGM3</accession>
<reference evidence="2 3" key="1">
    <citation type="journal article" date="2010" name="Nature">
        <title>Perigord black truffle genome uncovers evolutionary origins and mechanisms of symbiosis.</title>
        <authorList>
            <person name="Martin F."/>
            <person name="Kohler A."/>
            <person name="Murat C."/>
            <person name="Balestrini R."/>
            <person name="Coutinho P.M."/>
            <person name="Jaillon O."/>
            <person name="Montanini B."/>
            <person name="Morin E."/>
            <person name="Noel B."/>
            <person name="Percudani R."/>
            <person name="Porcel B."/>
            <person name="Rubini A."/>
            <person name="Amicucci A."/>
            <person name="Amselem J."/>
            <person name="Anthouard V."/>
            <person name="Arcioni S."/>
            <person name="Artiguenave F."/>
            <person name="Aury J.M."/>
            <person name="Ballario P."/>
            <person name="Bolchi A."/>
            <person name="Brenna A."/>
            <person name="Brun A."/>
            <person name="Buee M."/>
            <person name="Cantarel B."/>
            <person name="Chevalier G."/>
            <person name="Couloux A."/>
            <person name="Da Silva C."/>
            <person name="Denoeud F."/>
            <person name="Duplessis S."/>
            <person name="Ghignone S."/>
            <person name="Hilselberger B."/>
            <person name="Iotti M."/>
            <person name="Marcais B."/>
            <person name="Mello A."/>
            <person name="Miranda M."/>
            <person name="Pacioni G."/>
            <person name="Quesneville H."/>
            <person name="Riccioni C."/>
            <person name="Ruotolo R."/>
            <person name="Splivallo R."/>
            <person name="Stocchi V."/>
            <person name="Tisserant E."/>
            <person name="Viscomi A.R."/>
            <person name="Zambonelli A."/>
            <person name="Zampieri E."/>
            <person name="Henrissat B."/>
            <person name="Lebrun M.H."/>
            <person name="Paolocci F."/>
            <person name="Bonfante P."/>
            <person name="Ottonello S."/>
            <person name="Wincker P."/>
        </authorList>
    </citation>
    <scope>NUCLEOTIDE SEQUENCE [LARGE SCALE GENOMIC DNA]</scope>
    <source>
        <strain evidence="2 3">Mel28</strain>
    </source>
</reference>
<dbReference type="HOGENOM" id="CLU_797380_0_0_1"/>
<feature type="region of interest" description="Disordered" evidence="1">
    <location>
        <begin position="80"/>
        <end position="119"/>
    </location>
</feature>
<evidence type="ECO:0000256" key="1">
    <source>
        <dbReference type="SAM" id="MobiDB-lite"/>
    </source>
</evidence>
<dbReference type="KEGG" id="tml:GSTUM_00007422001"/>
<gene>
    <name evidence="2" type="ORF">GSTUM_00007422001</name>
</gene>
<keyword evidence="3" id="KW-1185">Reference proteome</keyword>
<evidence type="ECO:0000313" key="2">
    <source>
        <dbReference type="EMBL" id="CAZ83645.1"/>
    </source>
</evidence>
<dbReference type="AlphaFoldDB" id="D5GGM3"/>
<dbReference type="EMBL" id="FN430275">
    <property type="protein sequence ID" value="CAZ83645.1"/>
    <property type="molecule type" value="Genomic_DNA"/>
</dbReference>
<evidence type="ECO:0000313" key="3">
    <source>
        <dbReference type="Proteomes" id="UP000006911"/>
    </source>
</evidence>
<proteinExistence type="predicted"/>
<dbReference type="RefSeq" id="XP_002839454.1">
    <property type="nucleotide sequence ID" value="XM_002839408.1"/>
</dbReference>
<dbReference type="Proteomes" id="UP000006911">
    <property type="component" value="Unassembled WGS sequence"/>
</dbReference>